<evidence type="ECO:0000313" key="2">
    <source>
        <dbReference type="Proteomes" id="UP000765509"/>
    </source>
</evidence>
<evidence type="ECO:0000313" key="1">
    <source>
        <dbReference type="EMBL" id="MBW0479894.1"/>
    </source>
</evidence>
<protein>
    <submittedName>
        <fullName evidence="1">Uncharacterized protein</fullName>
    </submittedName>
</protein>
<sequence length="281" mass="30832">MEVFWLSSTNRCEATTHSKRRETAMTQTRSAALRTVPGSRVYALAATPMLIIAAPSLTARGCSRLKASKLRARPTATAKMTALGHSPSQSKPVAGRIGPVGTRTIPAPAGRGPAADLQCARACALDINPSYLQPHIDCRPHTFATTGQLPGPGKWSRFFVESRQTAFCIGLNMGCSLTQRALLRLQSEILTLEESTQTDGFPMAISVEGQICYSIVPLRSSLTPETRLSQRALAIDLDPWDASFSKYQSLYTSDLKQHLLLAYEPNKFEMRQIFIIFMLDL</sequence>
<comment type="caution">
    <text evidence="1">The sequence shown here is derived from an EMBL/GenBank/DDBJ whole genome shotgun (WGS) entry which is preliminary data.</text>
</comment>
<accession>A0A9Q3C7E9</accession>
<organism evidence="1 2">
    <name type="scientific">Austropuccinia psidii MF-1</name>
    <dbReference type="NCBI Taxonomy" id="1389203"/>
    <lineage>
        <taxon>Eukaryota</taxon>
        <taxon>Fungi</taxon>
        <taxon>Dikarya</taxon>
        <taxon>Basidiomycota</taxon>
        <taxon>Pucciniomycotina</taxon>
        <taxon>Pucciniomycetes</taxon>
        <taxon>Pucciniales</taxon>
        <taxon>Sphaerophragmiaceae</taxon>
        <taxon>Austropuccinia</taxon>
    </lineage>
</organism>
<dbReference type="EMBL" id="AVOT02005759">
    <property type="protein sequence ID" value="MBW0479894.1"/>
    <property type="molecule type" value="Genomic_DNA"/>
</dbReference>
<dbReference type="AlphaFoldDB" id="A0A9Q3C7E9"/>
<keyword evidence="2" id="KW-1185">Reference proteome</keyword>
<dbReference type="Proteomes" id="UP000765509">
    <property type="component" value="Unassembled WGS sequence"/>
</dbReference>
<gene>
    <name evidence="1" type="ORF">O181_019609</name>
</gene>
<name>A0A9Q3C7E9_9BASI</name>
<proteinExistence type="predicted"/>
<reference evidence="1" key="1">
    <citation type="submission" date="2021-03" db="EMBL/GenBank/DDBJ databases">
        <title>Draft genome sequence of rust myrtle Austropuccinia psidii MF-1, a brazilian biotype.</title>
        <authorList>
            <person name="Quecine M.C."/>
            <person name="Pachon D.M.R."/>
            <person name="Bonatelli M.L."/>
            <person name="Correr F.H."/>
            <person name="Franceschini L.M."/>
            <person name="Leite T.F."/>
            <person name="Margarido G.R.A."/>
            <person name="Almeida C.A."/>
            <person name="Ferrarezi J.A."/>
            <person name="Labate C.A."/>
        </authorList>
    </citation>
    <scope>NUCLEOTIDE SEQUENCE</scope>
    <source>
        <strain evidence="1">MF-1</strain>
    </source>
</reference>